<dbReference type="InterPro" id="IPR006629">
    <property type="entry name" value="LITAF"/>
</dbReference>
<evidence type="ECO:0000256" key="2">
    <source>
        <dbReference type="ARBA" id="ARBA00004481"/>
    </source>
</evidence>
<dbReference type="EMBL" id="CAJNOL010001918">
    <property type="protein sequence ID" value="CAF1437566.1"/>
    <property type="molecule type" value="Genomic_DNA"/>
</dbReference>
<reference evidence="11" key="1">
    <citation type="submission" date="2021-02" db="EMBL/GenBank/DDBJ databases">
        <authorList>
            <person name="Nowell W R."/>
        </authorList>
    </citation>
    <scope>NUCLEOTIDE SEQUENCE</scope>
</reference>
<feature type="domain" description="LITAF" evidence="9">
    <location>
        <begin position="23"/>
        <end position="107"/>
    </location>
</feature>
<dbReference type="PANTHER" id="PTHR23292">
    <property type="entry name" value="LIPOPOLYSACCHARIDE-INDUCED TUMOR NECROSIS FACTOR-ALPHA FACTOR"/>
    <property type="match status" value="1"/>
</dbReference>
<dbReference type="Proteomes" id="UP000663870">
    <property type="component" value="Unassembled WGS sequence"/>
</dbReference>
<keyword evidence="6" id="KW-0862">Zinc</keyword>
<dbReference type="AlphaFoldDB" id="A0A815NSR8"/>
<evidence type="ECO:0000256" key="7">
    <source>
        <dbReference type="ARBA" id="ARBA00023136"/>
    </source>
</evidence>
<dbReference type="PANTHER" id="PTHR23292:SF6">
    <property type="entry name" value="FI16602P1-RELATED"/>
    <property type="match status" value="1"/>
</dbReference>
<keyword evidence="7 8" id="KW-0472">Membrane</keyword>
<evidence type="ECO:0000256" key="4">
    <source>
        <dbReference type="ARBA" id="ARBA00005975"/>
    </source>
</evidence>
<evidence type="ECO:0000313" key="11">
    <source>
        <dbReference type="EMBL" id="CAF1437566.1"/>
    </source>
</evidence>
<dbReference type="Proteomes" id="UP000663854">
    <property type="component" value="Unassembled WGS sequence"/>
</dbReference>
<organism evidence="11 12">
    <name type="scientific">Rotaria sordida</name>
    <dbReference type="NCBI Taxonomy" id="392033"/>
    <lineage>
        <taxon>Eukaryota</taxon>
        <taxon>Metazoa</taxon>
        <taxon>Spiralia</taxon>
        <taxon>Gnathifera</taxon>
        <taxon>Rotifera</taxon>
        <taxon>Eurotatoria</taxon>
        <taxon>Bdelloidea</taxon>
        <taxon>Philodinida</taxon>
        <taxon>Philodinidae</taxon>
        <taxon>Rotaria</taxon>
    </lineage>
</organism>
<evidence type="ECO:0000256" key="1">
    <source>
        <dbReference type="ARBA" id="ARBA00004414"/>
    </source>
</evidence>
<dbReference type="SMART" id="SM00714">
    <property type="entry name" value="LITAF"/>
    <property type="match status" value="1"/>
</dbReference>
<evidence type="ECO:0000256" key="6">
    <source>
        <dbReference type="ARBA" id="ARBA00022833"/>
    </source>
</evidence>
<dbReference type="GO" id="GO:0031902">
    <property type="term" value="C:late endosome membrane"/>
    <property type="evidence" value="ECO:0007669"/>
    <property type="project" value="UniProtKB-SubCell"/>
</dbReference>
<comment type="subcellular location">
    <subcellularLocation>
        <location evidence="2">Endosome membrane</location>
        <topology evidence="2">Peripheral membrane protein</topology>
    </subcellularLocation>
    <subcellularLocation>
        <location evidence="1">Late endosome membrane</location>
    </subcellularLocation>
    <subcellularLocation>
        <location evidence="3">Lysosome membrane</location>
        <topology evidence="3">Peripheral membrane protein</topology>
        <orientation evidence="3">Cytoplasmic side</orientation>
    </subcellularLocation>
</comment>
<evidence type="ECO:0000256" key="5">
    <source>
        <dbReference type="ARBA" id="ARBA00022723"/>
    </source>
</evidence>
<evidence type="ECO:0000313" key="12">
    <source>
        <dbReference type="Proteomes" id="UP000663870"/>
    </source>
</evidence>
<comment type="caution">
    <text evidence="11">The sequence shown here is derived from an EMBL/GenBank/DDBJ whole genome shotgun (WGS) entry which is preliminary data.</text>
</comment>
<proteinExistence type="inferred from homology"/>
<evidence type="ECO:0000256" key="8">
    <source>
        <dbReference type="SAM" id="Phobius"/>
    </source>
</evidence>
<dbReference type="GO" id="GO:0008270">
    <property type="term" value="F:zinc ion binding"/>
    <property type="evidence" value="ECO:0007669"/>
    <property type="project" value="TreeGrafter"/>
</dbReference>
<accession>A0A815NSR8</accession>
<dbReference type="PROSITE" id="PS51837">
    <property type="entry name" value="LITAF"/>
    <property type="match status" value="1"/>
</dbReference>
<keyword evidence="8" id="KW-1133">Transmembrane helix</keyword>
<dbReference type="Pfam" id="PF10601">
    <property type="entry name" value="zf-LITAF-like"/>
    <property type="match status" value="1"/>
</dbReference>
<comment type="similarity">
    <text evidence="4">Belongs to the CDIP1/LITAF family.</text>
</comment>
<name>A0A815NSR8_9BILA</name>
<feature type="transmembrane region" description="Helical" evidence="8">
    <location>
        <begin position="59"/>
        <end position="83"/>
    </location>
</feature>
<evidence type="ECO:0000313" key="10">
    <source>
        <dbReference type="EMBL" id="CAF1175223.1"/>
    </source>
</evidence>
<evidence type="ECO:0000259" key="9">
    <source>
        <dbReference type="PROSITE" id="PS51837"/>
    </source>
</evidence>
<evidence type="ECO:0000256" key="3">
    <source>
        <dbReference type="ARBA" id="ARBA00004630"/>
    </source>
</evidence>
<dbReference type="EMBL" id="CAJNOH010001094">
    <property type="protein sequence ID" value="CAF1175223.1"/>
    <property type="molecule type" value="Genomic_DNA"/>
</dbReference>
<keyword evidence="8" id="KW-0812">Transmembrane</keyword>
<keyword evidence="5" id="KW-0479">Metal-binding</keyword>
<protein>
    <recommendedName>
        <fullName evidence="9">LITAF domain-containing protein</fullName>
    </recommendedName>
</protein>
<dbReference type="GO" id="GO:0005765">
    <property type="term" value="C:lysosomal membrane"/>
    <property type="evidence" value="ECO:0007669"/>
    <property type="project" value="UniProtKB-SubCell"/>
</dbReference>
<dbReference type="InterPro" id="IPR037519">
    <property type="entry name" value="LITAF_fam"/>
</dbReference>
<keyword evidence="12" id="KW-1185">Reference proteome</keyword>
<sequence>MSSAPPPPYSVQDPYQQQLPKMSQPVYISTPVIITGEFPVQCTCLQCGKQIVTRTQKKAGALTWIICLVLFFVFLWFLCWIPFCIDSCQNTQHYCPSCGALLGIHKPL</sequence>
<gene>
    <name evidence="11" type="ORF">JXQ802_LOCUS36802</name>
    <name evidence="10" type="ORF">PYM288_LOCUS23494</name>
</gene>